<sequence>MQELACACENSRWLGGTKKSVSIVGTTVLFAVPKLKRKLVETYPESLQCYSIREKLLVLPQIKGWTQCHKLVSEPWQLIPFIK</sequence>
<proteinExistence type="predicted"/>
<name>A0A8X6KCI3_TRICU</name>
<accession>A0A8X6KCI3</accession>
<protein>
    <submittedName>
        <fullName evidence="1">Uncharacterized protein</fullName>
    </submittedName>
</protein>
<evidence type="ECO:0000313" key="2">
    <source>
        <dbReference type="Proteomes" id="UP000887116"/>
    </source>
</evidence>
<evidence type="ECO:0000313" key="1">
    <source>
        <dbReference type="EMBL" id="GFQ68911.1"/>
    </source>
</evidence>
<organism evidence="1 2">
    <name type="scientific">Trichonephila clavata</name>
    <name type="common">Joro spider</name>
    <name type="synonym">Nephila clavata</name>
    <dbReference type="NCBI Taxonomy" id="2740835"/>
    <lineage>
        <taxon>Eukaryota</taxon>
        <taxon>Metazoa</taxon>
        <taxon>Ecdysozoa</taxon>
        <taxon>Arthropoda</taxon>
        <taxon>Chelicerata</taxon>
        <taxon>Arachnida</taxon>
        <taxon>Araneae</taxon>
        <taxon>Araneomorphae</taxon>
        <taxon>Entelegynae</taxon>
        <taxon>Araneoidea</taxon>
        <taxon>Nephilidae</taxon>
        <taxon>Trichonephila</taxon>
    </lineage>
</organism>
<keyword evidence="2" id="KW-1185">Reference proteome</keyword>
<dbReference type="EMBL" id="BMAO01020650">
    <property type="protein sequence ID" value="GFQ68911.1"/>
    <property type="molecule type" value="Genomic_DNA"/>
</dbReference>
<reference evidence="1" key="1">
    <citation type="submission" date="2020-07" db="EMBL/GenBank/DDBJ databases">
        <title>Multicomponent nature underlies the extraordinary mechanical properties of spider dragline silk.</title>
        <authorList>
            <person name="Kono N."/>
            <person name="Nakamura H."/>
            <person name="Mori M."/>
            <person name="Yoshida Y."/>
            <person name="Ohtoshi R."/>
            <person name="Malay A.D."/>
            <person name="Moran D.A.P."/>
            <person name="Tomita M."/>
            <person name="Numata K."/>
            <person name="Arakawa K."/>
        </authorList>
    </citation>
    <scope>NUCLEOTIDE SEQUENCE</scope>
</reference>
<dbReference type="Proteomes" id="UP000887116">
    <property type="component" value="Unassembled WGS sequence"/>
</dbReference>
<gene>
    <name evidence="1" type="ORF">TNCT_267171</name>
</gene>
<dbReference type="AlphaFoldDB" id="A0A8X6KCI3"/>
<comment type="caution">
    <text evidence="1">The sequence shown here is derived from an EMBL/GenBank/DDBJ whole genome shotgun (WGS) entry which is preliminary data.</text>
</comment>